<evidence type="ECO:0000256" key="1">
    <source>
        <dbReference type="SAM" id="MobiDB-lite"/>
    </source>
</evidence>
<accession>A0A2P5XU46</accession>
<evidence type="ECO:0000313" key="2">
    <source>
        <dbReference type="EMBL" id="PPS06847.1"/>
    </source>
</evidence>
<evidence type="ECO:0000313" key="3">
    <source>
        <dbReference type="Proteomes" id="UP000239757"/>
    </source>
</evidence>
<feature type="compositionally biased region" description="Polar residues" evidence="1">
    <location>
        <begin position="1"/>
        <end position="28"/>
    </location>
</feature>
<protein>
    <submittedName>
        <fullName evidence="2">Uncharacterized protein</fullName>
    </submittedName>
</protein>
<reference evidence="2 3" key="1">
    <citation type="submission" date="2015-01" db="EMBL/GenBank/DDBJ databases">
        <title>Genome of allotetraploid Gossypium barbadense reveals genomic plasticity and fiber elongation in cotton evolution.</title>
        <authorList>
            <person name="Chen X."/>
            <person name="Liu X."/>
            <person name="Zhao B."/>
            <person name="Zheng H."/>
            <person name="Hu Y."/>
            <person name="Lu G."/>
            <person name="Yang C."/>
            <person name="Chen J."/>
            <person name="Shan C."/>
            <person name="Zhang L."/>
            <person name="Zhou Y."/>
            <person name="Wang L."/>
            <person name="Guo W."/>
            <person name="Bai Y."/>
            <person name="Ruan J."/>
            <person name="Shangguan X."/>
            <person name="Mao Y."/>
            <person name="Jiang J."/>
            <person name="Zhu Y."/>
            <person name="Lei J."/>
            <person name="Kang H."/>
            <person name="Chen S."/>
            <person name="He X."/>
            <person name="Wang R."/>
            <person name="Wang Y."/>
            <person name="Chen J."/>
            <person name="Wang L."/>
            <person name="Yu S."/>
            <person name="Wang B."/>
            <person name="Wei J."/>
            <person name="Song S."/>
            <person name="Lu X."/>
            <person name="Gao Z."/>
            <person name="Gu W."/>
            <person name="Deng X."/>
            <person name="Ma D."/>
            <person name="Wang S."/>
            <person name="Liang W."/>
            <person name="Fang L."/>
            <person name="Cai C."/>
            <person name="Zhu X."/>
            <person name="Zhou B."/>
            <person name="Zhang Y."/>
            <person name="Chen Z."/>
            <person name="Xu S."/>
            <person name="Zhu R."/>
            <person name="Wang S."/>
            <person name="Zhang T."/>
            <person name="Zhao G."/>
        </authorList>
    </citation>
    <scope>NUCLEOTIDE SEQUENCE [LARGE SCALE GENOMIC DNA]</scope>
    <source>
        <strain evidence="3">cv. Xinhai21</strain>
        <tissue evidence="2">Leaf</tissue>
    </source>
</reference>
<name>A0A2P5XU46_GOSBA</name>
<organism evidence="2 3">
    <name type="scientific">Gossypium barbadense</name>
    <name type="common">Sea Island cotton</name>
    <name type="synonym">Hibiscus barbadensis</name>
    <dbReference type="NCBI Taxonomy" id="3634"/>
    <lineage>
        <taxon>Eukaryota</taxon>
        <taxon>Viridiplantae</taxon>
        <taxon>Streptophyta</taxon>
        <taxon>Embryophyta</taxon>
        <taxon>Tracheophyta</taxon>
        <taxon>Spermatophyta</taxon>
        <taxon>Magnoliopsida</taxon>
        <taxon>eudicotyledons</taxon>
        <taxon>Gunneridae</taxon>
        <taxon>Pentapetalae</taxon>
        <taxon>rosids</taxon>
        <taxon>malvids</taxon>
        <taxon>Malvales</taxon>
        <taxon>Malvaceae</taxon>
        <taxon>Malvoideae</taxon>
        <taxon>Gossypium</taxon>
    </lineage>
</organism>
<dbReference type="Proteomes" id="UP000239757">
    <property type="component" value="Unassembled WGS sequence"/>
</dbReference>
<proteinExistence type="predicted"/>
<sequence>MRQGNSTQTNNSKTGSKSAHKPCSSNNKGPIYEERRLRVEELDEWRTHKPKPHLDELNIPPNQLKVGDKVLLDAADPRIATSESNGEIPLTVLNIFPYGTVEVIHPNFGIFKLRYYGAINLVLPWTSFYFPYHHFHMHSFTRQYSHIPIRGYCLKVTLFFISSCHCGYHVKSEEFMDNDDFDTLHRHIHLSLSNCWRVVVPTLATYNPSRSKATALAPSLRYLHAILAHTLIGRRESTNVVNTHNAYFLWSIANRHVFDLAYFIALAIHHQTERHRRGVISIGPYVTRLARYFGLLNIVAKSSSLTLIGQMSLQGISSMLHMRMIER</sequence>
<gene>
    <name evidence="2" type="ORF">GOBAR_AA13802</name>
</gene>
<dbReference type="OrthoDB" id="1685790at2759"/>
<dbReference type="EMBL" id="KZ664225">
    <property type="protein sequence ID" value="PPS06847.1"/>
    <property type="molecule type" value="Genomic_DNA"/>
</dbReference>
<feature type="region of interest" description="Disordered" evidence="1">
    <location>
        <begin position="1"/>
        <end position="35"/>
    </location>
</feature>
<dbReference type="AlphaFoldDB" id="A0A2P5XU46"/>